<keyword evidence="7" id="KW-1185">Reference proteome</keyword>
<dbReference type="GO" id="GO:0016829">
    <property type="term" value="F:lyase activity"/>
    <property type="evidence" value="ECO:0007669"/>
    <property type="project" value="UniProtKB-KW"/>
</dbReference>
<evidence type="ECO:0000259" key="4">
    <source>
        <dbReference type="SMART" id="SM00796"/>
    </source>
</evidence>
<feature type="domain" description="Carboxyltransferase" evidence="4">
    <location>
        <begin position="1"/>
        <end position="191"/>
    </location>
</feature>
<dbReference type="InterPro" id="IPR029000">
    <property type="entry name" value="Cyclophilin-like_dom_sf"/>
</dbReference>
<dbReference type="NCBIfam" id="TIGR00724">
    <property type="entry name" value="urea_amlyse_rel"/>
    <property type="match status" value="1"/>
</dbReference>
<protein>
    <submittedName>
        <fullName evidence="6">5-oxoprolinase/urea amidolyase family protein</fullName>
    </submittedName>
</protein>
<sequence length="547" mass="56699">MRFLPVNRQSILVELADLQQTLALLGALQAQSIEGVQELVPAARTILVQFAPHIISTAQLVNRIAACDLNGEVQRSDVLVQIPVRYDGEDLAEVAQILGISPEEVVSRHTGSEWAVAFTGFAPGFAYLSGGDPIFNVPRRATPRTKVPAGAVALAGTFSAVYPQASPGGWQIIGVTDEAMWDLSRDLPALLQPGYRVRFVDMGAIEKEAAGVDQSSGAGLNVSQSAIPQAQAASNMQAPAEDAPALQVRATGLLTLFQDLGRHGQAGQGVSASGAMDQAALKTANRLVGNASNWPALETVGGGLSLQSRGEQVLAITGAQAPITITNAAGQSWVASSDCALALADGDTVTIGQPTAGARCYVAVRGGYQVQPVLGSAATDTLANVGPPALQRGQWLGVQPAVHTVVADAALPVQGLPAADAEVVLDVELGPRTDWFTPEAVALLASQRWQVTPQSNRVGLRLAGEQALSRAITTELPSEGTPLGAIQVPASGQPVLFLADHPLTGGYPVIGCVAAHHLDLAGQIPVGAWIRFNPIRAFAELTPAVAD</sequence>
<keyword evidence="1" id="KW-0547">Nucleotide-binding</keyword>
<dbReference type="RefSeq" id="WP_198460897.1">
    <property type="nucleotide sequence ID" value="NZ_JABBCQ020000012.1"/>
</dbReference>
<evidence type="ECO:0000259" key="5">
    <source>
        <dbReference type="SMART" id="SM00797"/>
    </source>
</evidence>
<feature type="domain" description="Carboxyltransferase" evidence="5">
    <location>
        <begin position="267"/>
        <end position="546"/>
    </location>
</feature>
<keyword evidence="6" id="KW-0456">Lyase</keyword>
<gene>
    <name evidence="6" type="ORF">HF327_014475</name>
</gene>
<dbReference type="InterPro" id="IPR003833">
    <property type="entry name" value="CT_C_D"/>
</dbReference>
<organism evidence="6 7">
    <name type="scientific">Comamonas suwonensis</name>
    <dbReference type="NCBI Taxonomy" id="2606214"/>
    <lineage>
        <taxon>Bacteria</taxon>
        <taxon>Pseudomonadati</taxon>
        <taxon>Pseudomonadota</taxon>
        <taxon>Betaproteobacteria</taxon>
        <taxon>Burkholderiales</taxon>
        <taxon>Comamonadaceae</taxon>
        <taxon>Comamonas</taxon>
    </lineage>
</organism>
<dbReference type="Proteomes" id="UP000530032">
    <property type="component" value="Unassembled WGS sequence"/>
</dbReference>
<dbReference type="SUPFAM" id="SSF50891">
    <property type="entry name" value="Cyclophilin-like"/>
    <property type="match status" value="2"/>
</dbReference>
<dbReference type="Pfam" id="PF02626">
    <property type="entry name" value="CT_A_B"/>
    <property type="match status" value="1"/>
</dbReference>
<dbReference type="SMART" id="SM00796">
    <property type="entry name" value="AHS1"/>
    <property type="match status" value="1"/>
</dbReference>
<dbReference type="Gene3D" id="2.40.100.10">
    <property type="entry name" value="Cyclophilin-like"/>
    <property type="match status" value="2"/>
</dbReference>
<accession>A0A843B2N5</accession>
<dbReference type="AlphaFoldDB" id="A0A843B2N5"/>
<dbReference type="PANTHER" id="PTHR43309">
    <property type="entry name" value="5-OXOPROLINASE SUBUNIT C"/>
    <property type="match status" value="1"/>
</dbReference>
<evidence type="ECO:0000256" key="2">
    <source>
        <dbReference type="ARBA" id="ARBA00022801"/>
    </source>
</evidence>
<keyword evidence="2" id="KW-0378">Hydrolase</keyword>
<dbReference type="Pfam" id="PF02682">
    <property type="entry name" value="CT_C_D"/>
    <property type="match status" value="1"/>
</dbReference>
<name>A0A843B2N5_9BURK</name>
<dbReference type="SUPFAM" id="SSF160467">
    <property type="entry name" value="PH0987 N-terminal domain-like"/>
    <property type="match status" value="1"/>
</dbReference>
<dbReference type="InterPro" id="IPR003778">
    <property type="entry name" value="CT_A_B"/>
</dbReference>
<keyword evidence="3" id="KW-0067">ATP-binding</keyword>
<comment type="caution">
    <text evidence="6">The sequence shown here is derived from an EMBL/GenBank/DDBJ whole genome shotgun (WGS) entry which is preliminary data.</text>
</comment>
<evidence type="ECO:0000256" key="1">
    <source>
        <dbReference type="ARBA" id="ARBA00022741"/>
    </source>
</evidence>
<evidence type="ECO:0000256" key="3">
    <source>
        <dbReference type="ARBA" id="ARBA00022840"/>
    </source>
</evidence>
<dbReference type="SMART" id="SM00797">
    <property type="entry name" value="AHS2"/>
    <property type="match status" value="1"/>
</dbReference>
<dbReference type="InterPro" id="IPR052708">
    <property type="entry name" value="PxpC"/>
</dbReference>
<dbReference type="PANTHER" id="PTHR43309:SF3">
    <property type="entry name" value="5-OXOPROLINASE SUBUNIT C"/>
    <property type="match status" value="1"/>
</dbReference>
<reference evidence="6" key="1">
    <citation type="submission" date="2020-12" db="EMBL/GenBank/DDBJ databases">
        <title>Comamonas sp. nov., isolated from stream water.</title>
        <authorList>
            <person name="Park K.-H."/>
        </authorList>
    </citation>
    <scope>NUCLEOTIDE SEQUENCE</scope>
    <source>
        <strain evidence="6">EJ-4</strain>
    </source>
</reference>
<dbReference type="GO" id="GO:0016787">
    <property type="term" value="F:hydrolase activity"/>
    <property type="evidence" value="ECO:0007669"/>
    <property type="project" value="UniProtKB-KW"/>
</dbReference>
<dbReference type="EMBL" id="JABBCQ020000012">
    <property type="protein sequence ID" value="MBI1625706.1"/>
    <property type="molecule type" value="Genomic_DNA"/>
</dbReference>
<dbReference type="Gene3D" id="3.30.1360.40">
    <property type="match status" value="1"/>
</dbReference>
<evidence type="ECO:0000313" key="7">
    <source>
        <dbReference type="Proteomes" id="UP000530032"/>
    </source>
</evidence>
<evidence type="ECO:0000313" key="6">
    <source>
        <dbReference type="EMBL" id="MBI1625706.1"/>
    </source>
</evidence>
<proteinExistence type="predicted"/>
<dbReference type="GO" id="GO:0005524">
    <property type="term" value="F:ATP binding"/>
    <property type="evidence" value="ECO:0007669"/>
    <property type="project" value="UniProtKB-KW"/>
</dbReference>